<comment type="caution">
    <text evidence="6">The sequence shown here is derived from an EMBL/GenBank/DDBJ whole genome shotgun (WGS) entry which is preliminary data.</text>
</comment>
<dbReference type="PROSITE" id="PS00588">
    <property type="entry name" value="FLAGELLA_BB_ROD"/>
    <property type="match status" value="1"/>
</dbReference>
<feature type="domain" description="Flagellar basal body rod protein N-terminal" evidence="3">
    <location>
        <begin position="5"/>
        <end position="35"/>
    </location>
</feature>
<dbReference type="InterPro" id="IPR001444">
    <property type="entry name" value="Flag_bb_rod_N"/>
</dbReference>
<dbReference type="GO" id="GO:0009425">
    <property type="term" value="C:bacterial-type flagellum basal body"/>
    <property type="evidence" value="ECO:0007669"/>
    <property type="project" value="UniProtKB-SubCell"/>
</dbReference>
<dbReference type="EMBL" id="SNZG01000044">
    <property type="protein sequence ID" value="TDR34075.1"/>
    <property type="molecule type" value="Genomic_DNA"/>
</dbReference>
<dbReference type="EMBL" id="UGNP01000001">
    <property type="protein sequence ID" value="STX08705.1"/>
    <property type="molecule type" value="Genomic_DNA"/>
</dbReference>
<accession>A0A2U3A9X9</accession>
<dbReference type="GO" id="GO:0071978">
    <property type="term" value="P:bacterial-type flagellum-dependent swarming motility"/>
    <property type="evidence" value="ECO:0007669"/>
    <property type="project" value="TreeGrafter"/>
</dbReference>
<evidence type="ECO:0000259" key="3">
    <source>
        <dbReference type="Pfam" id="PF00460"/>
    </source>
</evidence>
<name>A0A2U3A9X9_9BACL</name>
<dbReference type="InterPro" id="IPR019776">
    <property type="entry name" value="Flagellar_basal_body_rod_CS"/>
</dbReference>
<evidence type="ECO:0000259" key="4">
    <source>
        <dbReference type="Pfam" id="PF06429"/>
    </source>
</evidence>
<reference evidence="7 9" key="2">
    <citation type="submission" date="2019-03" db="EMBL/GenBank/DDBJ databases">
        <title>Genomic Encyclopedia of Type Strains, Phase IV (KMG-IV): sequencing the most valuable type-strain genomes for metagenomic binning, comparative biology and taxonomic classification.</title>
        <authorList>
            <person name="Goeker M."/>
        </authorList>
    </citation>
    <scope>NUCLEOTIDE SEQUENCE [LARGE SCALE GENOMIC DNA]</scope>
    <source>
        <strain evidence="7 9">DSM 20580</strain>
    </source>
</reference>
<dbReference type="InterPro" id="IPR053967">
    <property type="entry name" value="LlgE_F_G-like_D1"/>
</dbReference>
<proteinExistence type="inferred from homology"/>
<dbReference type="AlphaFoldDB" id="A0A2U3A9X9"/>
<keyword evidence="7" id="KW-0969">Cilium</keyword>
<evidence type="ECO:0000313" key="6">
    <source>
        <dbReference type="EMBL" id="STX08705.1"/>
    </source>
</evidence>
<sequence>MFRGFYTASTGMIAQQRRTEMLSNNIANANTPGFKAEQSTIRSFPDLLMSRIEQKGNPSLQNGFAPGGAQTIGSVNNGVYMQETLPNFAQGSIVESGNVTDIALTEGNVPIDEETGKPGTIFFKLQSKDGGEAYTRNGNFTVDGEGYLVTPQGNYVLDQQNNKIALPSENFTISKEGNITVEGRAAGKLGVAFSAQPDTLVKRDNGLFYTIDNEPLQDAYANNQVSFTLEQGFTESSNVDSSQTMTAMMEAYRVFEANQKVLQAYDRSMDKAVNEIGRV</sequence>
<evidence type="ECO:0000256" key="2">
    <source>
        <dbReference type="RuleBase" id="RU362116"/>
    </source>
</evidence>
<dbReference type="Pfam" id="PF00460">
    <property type="entry name" value="Flg_bb_rod"/>
    <property type="match status" value="1"/>
</dbReference>
<evidence type="ECO:0000313" key="8">
    <source>
        <dbReference type="Proteomes" id="UP000254330"/>
    </source>
</evidence>
<feature type="domain" description="Flagellar basal-body/hook protein C-terminal" evidence="4">
    <location>
        <begin position="231"/>
        <end position="274"/>
    </location>
</feature>
<protein>
    <submittedName>
        <fullName evidence="6">Distal rod protein</fullName>
    </submittedName>
    <submittedName>
        <fullName evidence="7">Flagellar basal-body rod protein FlgG</fullName>
    </submittedName>
</protein>
<keyword evidence="9" id="KW-1185">Reference proteome</keyword>
<gene>
    <name evidence="6" type="primary">flgG_1</name>
    <name evidence="7" type="ORF">DFR61_14415</name>
    <name evidence="6" type="ORF">NCTC10597_00371</name>
</gene>
<evidence type="ECO:0000259" key="5">
    <source>
        <dbReference type="Pfam" id="PF22692"/>
    </source>
</evidence>
<comment type="subcellular location">
    <subcellularLocation>
        <location evidence="2">Bacterial flagellum basal body</location>
    </subcellularLocation>
</comment>
<dbReference type="InterPro" id="IPR010930">
    <property type="entry name" value="Flg_bb/hook_C_dom"/>
</dbReference>
<dbReference type="Pfam" id="PF22692">
    <property type="entry name" value="LlgE_F_G_D1"/>
    <property type="match status" value="1"/>
</dbReference>
<evidence type="ECO:0000256" key="1">
    <source>
        <dbReference type="ARBA" id="ARBA00009677"/>
    </source>
</evidence>
<dbReference type="NCBIfam" id="TIGR03506">
    <property type="entry name" value="FlgEFG_subfam"/>
    <property type="match status" value="1"/>
</dbReference>
<dbReference type="InterPro" id="IPR037925">
    <property type="entry name" value="FlgE/F/G-like"/>
</dbReference>
<evidence type="ECO:0000313" key="7">
    <source>
        <dbReference type="EMBL" id="TDR34075.1"/>
    </source>
</evidence>
<feature type="domain" description="Flagellar hook protein FlgE/F/G-like D1" evidence="5">
    <location>
        <begin position="119"/>
        <end position="181"/>
    </location>
</feature>
<keyword evidence="2" id="KW-0975">Bacterial flagellum</keyword>
<evidence type="ECO:0000313" key="9">
    <source>
        <dbReference type="Proteomes" id="UP000294641"/>
    </source>
</evidence>
<dbReference type="PANTHER" id="PTHR30435:SF19">
    <property type="entry name" value="FLAGELLAR BASAL-BODY ROD PROTEIN FLGG"/>
    <property type="match status" value="1"/>
</dbReference>
<dbReference type="Pfam" id="PF06429">
    <property type="entry name" value="Flg_bbr_C"/>
    <property type="match status" value="1"/>
</dbReference>
<dbReference type="RefSeq" id="WP_109350683.1">
    <property type="nucleotide sequence ID" value="NZ_BJUE01000055.1"/>
</dbReference>
<keyword evidence="7" id="KW-0966">Cell projection</keyword>
<reference evidence="6 8" key="1">
    <citation type="submission" date="2018-06" db="EMBL/GenBank/DDBJ databases">
        <authorList>
            <consortium name="Pathogen Informatics"/>
            <person name="Doyle S."/>
        </authorList>
    </citation>
    <scope>NUCLEOTIDE SEQUENCE [LARGE SCALE GENOMIC DNA]</scope>
    <source>
        <strain evidence="6 8">NCTC10597</strain>
    </source>
</reference>
<dbReference type="SUPFAM" id="SSF117143">
    <property type="entry name" value="Flagellar hook protein flgE"/>
    <property type="match status" value="1"/>
</dbReference>
<dbReference type="Proteomes" id="UP000294641">
    <property type="component" value="Unassembled WGS sequence"/>
</dbReference>
<dbReference type="OrthoDB" id="9800375at2"/>
<dbReference type="PANTHER" id="PTHR30435">
    <property type="entry name" value="FLAGELLAR PROTEIN"/>
    <property type="match status" value="1"/>
</dbReference>
<dbReference type="Proteomes" id="UP000254330">
    <property type="component" value="Unassembled WGS sequence"/>
</dbReference>
<comment type="similarity">
    <text evidence="1 2">Belongs to the flagella basal body rod proteins family.</text>
</comment>
<keyword evidence="7" id="KW-0282">Flagellum</keyword>
<organism evidence="6 8">
    <name type="scientific">Kurthia zopfii</name>
    <dbReference type="NCBI Taxonomy" id="1650"/>
    <lineage>
        <taxon>Bacteria</taxon>
        <taxon>Bacillati</taxon>
        <taxon>Bacillota</taxon>
        <taxon>Bacilli</taxon>
        <taxon>Bacillales</taxon>
        <taxon>Caryophanaceae</taxon>
        <taxon>Kurthia</taxon>
    </lineage>
</organism>
<dbReference type="InterPro" id="IPR020013">
    <property type="entry name" value="Flagellar_FlgE/F/G"/>
</dbReference>